<comment type="caution">
    <text evidence="5">The sequence shown here is derived from an EMBL/GenBank/DDBJ whole genome shotgun (WGS) entry which is preliminary data.</text>
</comment>
<keyword evidence="6" id="KW-1185">Reference proteome</keyword>
<dbReference type="InterPro" id="IPR004038">
    <property type="entry name" value="Ribosomal_eL8/eL30/eS12/Gad45"/>
</dbReference>
<keyword evidence="2" id="KW-0687">Ribonucleoprotein</keyword>
<dbReference type="PANTHER" id="PTHR11843">
    <property type="entry name" value="40S RIBOSOMAL PROTEIN S12"/>
    <property type="match status" value="1"/>
</dbReference>
<reference evidence="5 6" key="1">
    <citation type="submission" date="2024-01" db="EMBL/GenBank/DDBJ databases">
        <title>Genome assemblies of Stephania.</title>
        <authorList>
            <person name="Yang L."/>
        </authorList>
    </citation>
    <scope>NUCLEOTIDE SEQUENCE [LARGE SCALE GENOMIC DNA]</scope>
    <source>
        <strain evidence="5">QJT</strain>
        <tissue evidence="5">Leaf</tissue>
    </source>
</reference>
<keyword evidence="1" id="KW-0689">Ribosomal protein</keyword>
<feature type="transmembrane region" description="Helical" evidence="3">
    <location>
        <begin position="288"/>
        <end position="315"/>
    </location>
</feature>
<accession>A0AAP0I7C4</accession>
<dbReference type="GO" id="GO:0005840">
    <property type="term" value="C:ribosome"/>
    <property type="evidence" value="ECO:0007669"/>
    <property type="project" value="UniProtKB-KW"/>
</dbReference>
<evidence type="ECO:0000313" key="6">
    <source>
        <dbReference type="Proteomes" id="UP001417504"/>
    </source>
</evidence>
<evidence type="ECO:0000259" key="4">
    <source>
        <dbReference type="Pfam" id="PF01248"/>
    </source>
</evidence>
<dbReference type="GO" id="GO:1990904">
    <property type="term" value="C:ribonucleoprotein complex"/>
    <property type="evidence" value="ECO:0007669"/>
    <property type="project" value="UniProtKB-KW"/>
</dbReference>
<dbReference type="AlphaFoldDB" id="A0AAP0I7C4"/>
<dbReference type="Gene3D" id="3.30.1330.30">
    <property type="match status" value="2"/>
</dbReference>
<keyword evidence="3" id="KW-0472">Membrane</keyword>
<protein>
    <recommendedName>
        <fullName evidence="4">Ribosomal protein eL8/eL30/eS12/Gadd45 domain-containing protein</fullName>
    </recommendedName>
</protein>
<evidence type="ECO:0000256" key="2">
    <source>
        <dbReference type="ARBA" id="ARBA00023274"/>
    </source>
</evidence>
<dbReference type="EMBL" id="JBBNAE010000007">
    <property type="protein sequence ID" value="KAK9109999.1"/>
    <property type="molecule type" value="Genomic_DNA"/>
</dbReference>
<keyword evidence="3" id="KW-0812">Transmembrane</keyword>
<organism evidence="5 6">
    <name type="scientific">Stephania japonica</name>
    <dbReference type="NCBI Taxonomy" id="461633"/>
    <lineage>
        <taxon>Eukaryota</taxon>
        <taxon>Viridiplantae</taxon>
        <taxon>Streptophyta</taxon>
        <taxon>Embryophyta</taxon>
        <taxon>Tracheophyta</taxon>
        <taxon>Spermatophyta</taxon>
        <taxon>Magnoliopsida</taxon>
        <taxon>Ranunculales</taxon>
        <taxon>Menispermaceae</taxon>
        <taxon>Menispermoideae</taxon>
        <taxon>Cissampelideae</taxon>
        <taxon>Stephania</taxon>
    </lineage>
</organism>
<evidence type="ECO:0000313" key="5">
    <source>
        <dbReference type="EMBL" id="KAK9109999.1"/>
    </source>
</evidence>
<proteinExistence type="predicted"/>
<sequence length="402" mass="43987">MGLVRVDARRTARAPINLEHTPLRATGVGVSRSVVGTSCSPMLWWLPPDVGHHQQVTMTVTVAGNSGIRASIAKVVRQIERSAVEAKSPVLGFGDQVHYRIQRACTMLGNHGGEDMSLWEALLIVTVVEVQEQSSCATTDDDEIIVAMPELFNCPVCSHHLSAPIFQCSNCNSSFSNGYGSPYNENLNNTSRIDYLTGYIGSTLNSISISAYNYSDPYKRVELDGLQVSPMSSNRKKSAKVIEKHVAQLCVLVEDCDQADYAKLVKALCADNNVNLKTVPSAKTLGEWAGISVTIILLFLSLLKISNAVVLLLNLSKIDSEGKTRKVVGCSCIVVKDYGEESEGLHIVQEYGTLMSGACCLWKTRMGTQIWWWLVATLTMEEHRRSSSRRGGVGTGLTCRER</sequence>
<evidence type="ECO:0000256" key="1">
    <source>
        <dbReference type="ARBA" id="ARBA00022980"/>
    </source>
</evidence>
<keyword evidence="3" id="KW-1133">Transmembrane helix</keyword>
<dbReference type="Pfam" id="PF01248">
    <property type="entry name" value="Ribosomal_L7Ae"/>
    <property type="match status" value="1"/>
</dbReference>
<feature type="domain" description="Ribosomal protein eL8/eL30/eS12/Gadd45" evidence="4">
    <location>
        <begin position="236"/>
        <end position="295"/>
    </location>
</feature>
<gene>
    <name evidence="5" type="ORF">Sjap_018059</name>
</gene>
<evidence type="ECO:0000256" key="3">
    <source>
        <dbReference type="SAM" id="Phobius"/>
    </source>
</evidence>
<name>A0AAP0I7C4_9MAGN</name>
<dbReference type="Proteomes" id="UP001417504">
    <property type="component" value="Unassembled WGS sequence"/>
</dbReference>
<dbReference type="InterPro" id="IPR029064">
    <property type="entry name" value="Ribosomal_eL30-like_sf"/>
</dbReference>
<dbReference type="SUPFAM" id="SSF55315">
    <property type="entry name" value="L30e-like"/>
    <property type="match status" value="1"/>
</dbReference>